<evidence type="ECO:0000313" key="2">
    <source>
        <dbReference type="EMBL" id="EAY17385.1"/>
    </source>
</evidence>
<dbReference type="AlphaFoldDB" id="A2DQC8"/>
<evidence type="ECO:0000313" key="3">
    <source>
        <dbReference type="Proteomes" id="UP000001542"/>
    </source>
</evidence>
<proteinExistence type="predicted"/>
<dbReference type="EMBL" id="DS113231">
    <property type="protein sequence ID" value="EAY17385.1"/>
    <property type="molecule type" value="Genomic_DNA"/>
</dbReference>
<dbReference type="OrthoDB" id="64318at2759"/>
<dbReference type="InParanoid" id="A2DQC8"/>
<dbReference type="PROSITE" id="PS51269">
    <property type="entry name" value="COMM"/>
    <property type="match status" value="1"/>
</dbReference>
<dbReference type="VEuPathDB" id="TrichDB:TVAG_319800"/>
<sequence length="153" mass="16956">MSELSFLKEIKSPVEAWKSVLTGSDLAEKLTDSQIEKIKLTTNYVYKQPAEKRSAILSELGCPNADGIADLLKSYEAFLKEKSTEHNLVDFDWSASLILGTSKISNLKEPIVTFSFQLKDGTQRHVEFTADEAEAFLKQLTAAQDATTALIPN</sequence>
<reference evidence="2" key="2">
    <citation type="journal article" date="2007" name="Science">
        <title>Draft genome sequence of the sexually transmitted pathogen Trichomonas vaginalis.</title>
        <authorList>
            <person name="Carlton J.M."/>
            <person name="Hirt R.P."/>
            <person name="Silva J.C."/>
            <person name="Delcher A.L."/>
            <person name="Schatz M."/>
            <person name="Zhao Q."/>
            <person name="Wortman J.R."/>
            <person name="Bidwell S.L."/>
            <person name="Alsmark U.C.M."/>
            <person name="Besteiro S."/>
            <person name="Sicheritz-Ponten T."/>
            <person name="Noel C.J."/>
            <person name="Dacks J.B."/>
            <person name="Foster P.G."/>
            <person name="Simillion C."/>
            <person name="Van de Peer Y."/>
            <person name="Miranda-Saavedra D."/>
            <person name="Barton G.J."/>
            <person name="Westrop G.D."/>
            <person name="Mueller S."/>
            <person name="Dessi D."/>
            <person name="Fiori P.L."/>
            <person name="Ren Q."/>
            <person name="Paulsen I."/>
            <person name="Zhang H."/>
            <person name="Bastida-Corcuera F.D."/>
            <person name="Simoes-Barbosa A."/>
            <person name="Brown M.T."/>
            <person name="Hayes R.D."/>
            <person name="Mukherjee M."/>
            <person name="Okumura C.Y."/>
            <person name="Schneider R."/>
            <person name="Smith A.J."/>
            <person name="Vanacova S."/>
            <person name="Villalvazo M."/>
            <person name="Haas B.J."/>
            <person name="Pertea M."/>
            <person name="Feldblyum T.V."/>
            <person name="Utterback T.R."/>
            <person name="Shu C.L."/>
            <person name="Osoegawa K."/>
            <person name="de Jong P.J."/>
            <person name="Hrdy I."/>
            <person name="Horvathova L."/>
            <person name="Zubacova Z."/>
            <person name="Dolezal P."/>
            <person name="Malik S.B."/>
            <person name="Logsdon J.M. Jr."/>
            <person name="Henze K."/>
            <person name="Gupta A."/>
            <person name="Wang C.C."/>
            <person name="Dunne R.L."/>
            <person name="Upcroft J.A."/>
            <person name="Upcroft P."/>
            <person name="White O."/>
            <person name="Salzberg S.L."/>
            <person name="Tang P."/>
            <person name="Chiu C.-H."/>
            <person name="Lee Y.-S."/>
            <person name="Embley T.M."/>
            <person name="Coombs G.H."/>
            <person name="Mottram J.C."/>
            <person name="Tachezy J."/>
            <person name="Fraser-Liggett C.M."/>
            <person name="Johnson P.J."/>
        </authorList>
    </citation>
    <scope>NUCLEOTIDE SEQUENCE [LARGE SCALE GENOMIC DNA]</scope>
    <source>
        <strain evidence="2">G3</strain>
    </source>
</reference>
<accession>A2DQC8</accession>
<dbReference type="KEGG" id="tva:4775402"/>
<evidence type="ECO:0000259" key="1">
    <source>
        <dbReference type="PROSITE" id="PS51269"/>
    </source>
</evidence>
<organism evidence="2 3">
    <name type="scientific">Trichomonas vaginalis (strain ATCC PRA-98 / G3)</name>
    <dbReference type="NCBI Taxonomy" id="412133"/>
    <lineage>
        <taxon>Eukaryota</taxon>
        <taxon>Metamonada</taxon>
        <taxon>Parabasalia</taxon>
        <taxon>Trichomonadida</taxon>
        <taxon>Trichomonadidae</taxon>
        <taxon>Trichomonas</taxon>
    </lineage>
</organism>
<protein>
    <recommendedName>
        <fullName evidence="1">COMM domain-containing protein</fullName>
    </recommendedName>
</protein>
<dbReference type="Proteomes" id="UP000001542">
    <property type="component" value="Unassembled WGS sequence"/>
</dbReference>
<gene>
    <name evidence="2" type="ORF">TVAG_319800</name>
</gene>
<name>A2DQC8_TRIV3</name>
<dbReference type="InterPro" id="IPR017920">
    <property type="entry name" value="COMM"/>
</dbReference>
<feature type="domain" description="COMM" evidence="1">
    <location>
        <begin position="87"/>
        <end position="151"/>
    </location>
</feature>
<reference evidence="2" key="1">
    <citation type="submission" date="2006-10" db="EMBL/GenBank/DDBJ databases">
        <authorList>
            <person name="Amadeo P."/>
            <person name="Zhao Q."/>
            <person name="Wortman J."/>
            <person name="Fraser-Liggett C."/>
            <person name="Carlton J."/>
        </authorList>
    </citation>
    <scope>NUCLEOTIDE SEQUENCE</scope>
    <source>
        <strain evidence="2">G3</strain>
    </source>
</reference>
<dbReference type="SMR" id="A2DQC8"/>
<dbReference type="Pfam" id="PF07258">
    <property type="entry name" value="COMM_domain"/>
    <property type="match status" value="1"/>
</dbReference>
<keyword evidence="3" id="KW-1185">Reference proteome</keyword>
<dbReference type="VEuPathDB" id="TrichDB:TVAGG3_1009630"/>
<dbReference type="RefSeq" id="XP_001330754.1">
    <property type="nucleotide sequence ID" value="XM_001330718.1"/>
</dbReference>